<dbReference type="InterPro" id="IPR027417">
    <property type="entry name" value="P-loop_NTPase"/>
</dbReference>
<keyword evidence="8" id="KW-1185">Reference proteome</keyword>
<dbReference type="GO" id="GO:0030915">
    <property type="term" value="C:Smc5-Smc6 complex"/>
    <property type="evidence" value="ECO:0007669"/>
    <property type="project" value="TreeGrafter"/>
</dbReference>
<dbReference type="GO" id="GO:0005634">
    <property type="term" value="C:nucleus"/>
    <property type="evidence" value="ECO:0007669"/>
    <property type="project" value="TreeGrafter"/>
</dbReference>
<evidence type="ECO:0000259" key="6">
    <source>
        <dbReference type="Pfam" id="PF02463"/>
    </source>
</evidence>
<dbReference type="GeneID" id="28984726"/>
<dbReference type="Pfam" id="PF02463">
    <property type="entry name" value="SMC_N"/>
    <property type="match status" value="1"/>
</dbReference>
<name>A0A0J0XFQ1_9TREE</name>
<dbReference type="GO" id="GO:0003697">
    <property type="term" value="F:single-stranded DNA binding"/>
    <property type="evidence" value="ECO:0007669"/>
    <property type="project" value="TreeGrafter"/>
</dbReference>
<gene>
    <name evidence="7" type="ORF">CC85DRAFT_288076</name>
</gene>
<dbReference type="SUPFAM" id="SSF52540">
    <property type="entry name" value="P-loop containing nucleoside triphosphate hydrolases"/>
    <property type="match status" value="2"/>
</dbReference>
<dbReference type="GO" id="GO:0000724">
    <property type="term" value="P:double-strand break repair via homologous recombination"/>
    <property type="evidence" value="ECO:0007669"/>
    <property type="project" value="TreeGrafter"/>
</dbReference>
<evidence type="ECO:0000256" key="4">
    <source>
        <dbReference type="SAM" id="Coils"/>
    </source>
</evidence>
<organism evidence="7 8">
    <name type="scientific">Cutaneotrichosporon oleaginosum</name>
    <dbReference type="NCBI Taxonomy" id="879819"/>
    <lineage>
        <taxon>Eukaryota</taxon>
        <taxon>Fungi</taxon>
        <taxon>Dikarya</taxon>
        <taxon>Basidiomycota</taxon>
        <taxon>Agaricomycotina</taxon>
        <taxon>Tremellomycetes</taxon>
        <taxon>Trichosporonales</taxon>
        <taxon>Trichosporonaceae</taxon>
        <taxon>Cutaneotrichosporon</taxon>
    </lineage>
</organism>
<evidence type="ECO:0000313" key="7">
    <source>
        <dbReference type="EMBL" id="KLT39891.1"/>
    </source>
</evidence>
<feature type="domain" description="RecF/RecN/SMC N-terminal" evidence="6">
    <location>
        <begin position="91"/>
        <end position="1078"/>
    </location>
</feature>
<proteinExistence type="inferred from homology"/>
<dbReference type="OrthoDB" id="10254973at2759"/>
<sequence length="1146" mass="129477">MAPRRTKRRVQEVSDDEEVEGHSPVKRRAAIATVNDDRSPSPMLSHAKGQERAIVPDSDEEPVSEEEKAVVLQAYRPALERGEDGYIAGSIVRVKITGFMTYDNVEFRPGPHLNMILGPNGTGKSSIAAAIAIGLGFHPKVMGRAHDVRSYVKQGTEVATVEIELKGRRRSGNPIVWRRFGRDSDKSEWMLNRKPSTRKAIQNLIQSFGVQADNLCSFLPQDKVADFAKMNPVTVLKETMRAAGDPNLSQWHDDLVANGMAAKEVETSLTSKTQKRDTLRRQVDELEPDVRNYERQQELKKQLHIAAVEVEAARWRVFSAQAQQHKKAAVKVKEKMKRLHEKQAPLRELQDAQVGKEAKAKRNHDRNQDDLRRVDVESERASRSHRTALRQADEFVSQLDAVNENARKIREQIKSAETHIRKQQEILASPDSDKEAIRAQLDLRVKAQQKAGSDKRAAEAQRQNLGTELERIRAELSEININMNRLSQDEADNINVEAQRRREVFRSDPSIEFAVKWIESNQDRLREPVLYPPVISLNVPDKRYARLIENSMMGPTRKTFVCQNQEDYATLLKLNRMRTPNGSNVRLNLATIEAANPGPPHVPPEQVADLGLDGFAVDFIEAEPAMRTFLCQVGQLDRIGITLKPHNQLSPERLVRANILTWFSSTHFSRALQSRYGRRDMQITTNALDRGQNSFLGMTVDQEAVKRIADEMADLRRRQRALEQPQAKVKLELEQSNSKVQAFKDAQAEADADIQRLRRELNKADLARQELERAKKRLNDLLARPTAEAQRKSLRDRIETHATSALEAWRNYMKFASDMAEICGTFDQGFLAQCQAASNVQAIEEVSNKREGKISEMGEEYDGHMKAQQRAKERQQEQLRRVTQVLDQVPEEYRAEAQKTTRSNTTLEDAQAAASDIQAQLDLSLNVDGNTIERYNRLKQELEAKEQDVARAEAEYETLRSAVSSILSRFNPALDSLVQETSAKFSAAFERIGCTGEVRVNRVQGNYAEWGIEILVSYRDGQDLEVLTASRQSGGERSLATVTYLMSLSEMARTPFSLVDEINQGMDARAERSVHNQMVQVTCAGGDNAGQYFLITPKLLTDLEYHENMRVLVVSNGSYLPDSTLVNFGALHSRLADYKSKLIAAT</sequence>
<feature type="coiled-coil region" evidence="4">
    <location>
        <begin position="455"/>
        <end position="489"/>
    </location>
</feature>
<reference evidence="7 8" key="1">
    <citation type="submission" date="2015-03" db="EMBL/GenBank/DDBJ databases">
        <title>Genomics and transcriptomics of the oil-accumulating basidiomycete yeast T. oleaginosus allow insights into substrate utilization and the diverse evolutionary trajectories of mating systems in fungi.</title>
        <authorList>
            <consortium name="DOE Joint Genome Institute"/>
            <person name="Kourist R."/>
            <person name="Kracht O."/>
            <person name="Bracharz F."/>
            <person name="Lipzen A."/>
            <person name="Nolan M."/>
            <person name="Ohm R."/>
            <person name="Grigoriev I."/>
            <person name="Sun S."/>
            <person name="Heitman J."/>
            <person name="Bruck T."/>
            <person name="Nowrousian M."/>
        </authorList>
    </citation>
    <scope>NUCLEOTIDE SEQUENCE [LARGE SCALE GENOMIC DNA]</scope>
    <source>
        <strain evidence="7 8">IBC0246</strain>
    </source>
</reference>
<feature type="region of interest" description="Disordered" evidence="5">
    <location>
        <begin position="333"/>
        <end position="389"/>
    </location>
</feature>
<dbReference type="PANTHER" id="PTHR45916">
    <property type="entry name" value="STRUCTURAL MAINTENANCE OF CHROMOSOMES PROTEIN 5"/>
    <property type="match status" value="1"/>
</dbReference>
<dbReference type="PANTHER" id="PTHR45916:SF1">
    <property type="entry name" value="STRUCTURAL MAINTENANCE OF CHROMOSOMES PROTEIN 5"/>
    <property type="match status" value="1"/>
</dbReference>
<feature type="coiled-coil region" evidence="4">
    <location>
        <begin position="932"/>
        <end position="962"/>
    </location>
</feature>
<dbReference type="STRING" id="879819.A0A0J0XFQ1"/>
<protein>
    <recommendedName>
        <fullName evidence="2">Structural maintenance of chromosomes protein 5</fullName>
    </recommendedName>
</protein>
<dbReference type="EMBL" id="KQ087246">
    <property type="protein sequence ID" value="KLT39891.1"/>
    <property type="molecule type" value="Genomic_DNA"/>
</dbReference>
<dbReference type="Gene3D" id="3.40.50.300">
    <property type="entry name" value="P-loop containing nucleotide triphosphate hydrolases"/>
    <property type="match status" value="2"/>
</dbReference>
<feature type="coiled-coil region" evidence="4">
    <location>
        <begin position="740"/>
        <end position="784"/>
    </location>
</feature>
<feature type="coiled-coil region" evidence="4">
    <location>
        <begin position="392"/>
        <end position="426"/>
    </location>
</feature>
<keyword evidence="3 4" id="KW-0175">Coiled coil</keyword>
<keyword evidence="7" id="KW-0378">Hydrolase</keyword>
<dbReference type="InterPro" id="IPR003395">
    <property type="entry name" value="RecF/RecN/SMC_N"/>
</dbReference>
<dbReference type="GO" id="GO:0016787">
    <property type="term" value="F:hydrolase activity"/>
    <property type="evidence" value="ECO:0007669"/>
    <property type="project" value="UniProtKB-KW"/>
</dbReference>
<dbReference type="RefSeq" id="XP_018276382.1">
    <property type="nucleotide sequence ID" value="XM_018424123.1"/>
</dbReference>
<evidence type="ECO:0000256" key="2">
    <source>
        <dbReference type="ARBA" id="ARBA00018687"/>
    </source>
</evidence>
<evidence type="ECO:0000256" key="3">
    <source>
        <dbReference type="ARBA" id="ARBA00023054"/>
    </source>
</evidence>
<evidence type="ECO:0000313" key="8">
    <source>
        <dbReference type="Proteomes" id="UP000053611"/>
    </source>
</evidence>
<feature type="region of interest" description="Disordered" evidence="5">
    <location>
        <begin position="1"/>
        <end position="64"/>
    </location>
</feature>
<comment type="similarity">
    <text evidence="1">Belongs to the SMC family. SMC5 subfamily.</text>
</comment>
<dbReference type="Proteomes" id="UP000053611">
    <property type="component" value="Unassembled WGS sequence"/>
</dbReference>
<feature type="compositionally biased region" description="Basic and acidic residues" evidence="5">
    <location>
        <begin position="341"/>
        <end position="382"/>
    </location>
</feature>
<evidence type="ECO:0000256" key="5">
    <source>
        <dbReference type="SAM" id="MobiDB-lite"/>
    </source>
</evidence>
<accession>A0A0J0XFQ1</accession>
<dbReference type="AlphaFoldDB" id="A0A0J0XFQ1"/>
<evidence type="ECO:0000256" key="1">
    <source>
        <dbReference type="ARBA" id="ARBA00010171"/>
    </source>
</evidence>